<organism evidence="1 2">
    <name type="scientific">Pararge aegeria aegeria</name>
    <dbReference type="NCBI Taxonomy" id="348720"/>
    <lineage>
        <taxon>Eukaryota</taxon>
        <taxon>Metazoa</taxon>
        <taxon>Ecdysozoa</taxon>
        <taxon>Arthropoda</taxon>
        <taxon>Hexapoda</taxon>
        <taxon>Insecta</taxon>
        <taxon>Pterygota</taxon>
        <taxon>Neoptera</taxon>
        <taxon>Endopterygota</taxon>
        <taxon>Lepidoptera</taxon>
        <taxon>Glossata</taxon>
        <taxon>Ditrysia</taxon>
        <taxon>Papilionoidea</taxon>
        <taxon>Nymphalidae</taxon>
        <taxon>Satyrinae</taxon>
        <taxon>Satyrini</taxon>
        <taxon>Parargina</taxon>
        <taxon>Pararge</taxon>
    </lineage>
</organism>
<evidence type="ECO:0000313" key="2">
    <source>
        <dbReference type="Proteomes" id="UP000838756"/>
    </source>
</evidence>
<comment type="caution">
    <text evidence="1">The sequence shown here is derived from an EMBL/GenBank/DDBJ whole genome shotgun (WGS) entry which is preliminary data.</text>
</comment>
<sequence length="86" mass="9734">MEADETPTHVMLECMGVTDQREIYVGSPATIPEVLSNLGGMLGFSNELGWLEKRATAGNFYVQQAKRLRAETAQREEEEDFFTFED</sequence>
<proteinExistence type="predicted"/>
<accession>A0A8S4RTM2</accession>
<evidence type="ECO:0000313" key="1">
    <source>
        <dbReference type="EMBL" id="CAH2241785.1"/>
    </source>
</evidence>
<dbReference type="OrthoDB" id="8044510at2759"/>
<keyword evidence="2" id="KW-1185">Reference proteome</keyword>
<name>A0A8S4RTM2_9NEOP</name>
<protein>
    <submittedName>
        <fullName evidence="1">Jg16347 protein</fullName>
    </submittedName>
</protein>
<reference evidence="1" key="1">
    <citation type="submission" date="2022-03" db="EMBL/GenBank/DDBJ databases">
        <authorList>
            <person name="Lindestad O."/>
        </authorList>
    </citation>
    <scope>NUCLEOTIDE SEQUENCE</scope>
</reference>
<dbReference type="EMBL" id="CAKXAJ010025589">
    <property type="protein sequence ID" value="CAH2241785.1"/>
    <property type="molecule type" value="Genomic_DNA"/>
</dbReference>
<dbReference type="Proteomes" id="UP000838756">
    <property type="component" value="Unassembled WGS sequence"/>
</dbReference>
<dbReference type="AlphaFoldDB" id="A0A8S4RTM2"/>
<gene>
    <name evidence="1" type="primary">jg16347</name>
    <name evidence="1" type="ORF">PAEG_LOCUS18191</name>
</gene>